<sequence length="749" mass="79054">MPSSTEPVHKGTLVCVVLKAKNLPNKRSIGKQDPYCVLGYEGEQQKTKPDKRGGQHPTWDEQLHFEIYDDMEDALKKTSAAAKAKGGAKVLKVACYADDSKEPELIGEGMVDLTDTLRTGEFDEWVTIKAKDRYAGEVYLELTFYSSAAPPKKKKVIQPQVSGTDTYGGAGTFEGIDGLDEPPAAPPKNSAPSIPSSMRPGGLTPSGAGRGHRHQMSSSASYSSFSTILPGSSMGMTSSSTMADIPSSLRPSTSLAHFSAYTPPYAPPAIERVPSPAQPPLPSKPSDGLTEFGQNNRRASWHPPPLAPEPSMSSHPSLYGQAHLSSQGPPPQHHQEQSHVSDPYGTIKASASYHHLSHSQSMSLASSADELSHSMSTMSVSRWSEQQPPHPVPSVTYYPPDQTQAHPPPPSHIYQHPSQPSTYQPQYQAPPPSTTPIPPSYPQHTHTPQPSAAAQIPATAHNQVHPPPPSHAQGPYYAASGGHQVDGLPPRPVSPAARPSTSMSSYPPPAPAPSSTPTPSVINAQAYYQSNAGSTLLPSSTGLPLGGRVPSPSPYGASYISAPAAPHLQGPPAGSNEGGRRTPRPLPPTQPPPSVSHSSPAPQPGGGILYAAPTPPTQQAGGHYQNPPPPTNVTYPPPPPHMTSQWPPHPPPPQTTTPIPPQTSYPPPPSSNGSWSAAAPGSQVSYPHQHHPQSTPSISYTGAPPLPPPPNQGQAPPQPPAPGYHYTNNPPLPPVPHPGSHAHQYSSYQ</sequence>
<keyword evidence="2" id="KW-1185">Reference proteome</keyword>
<gene>
    <name evidence="1" type="ORF">IE53DRAFT_389512</name>
</gene>
<accession>A0ACD0NR86</accession>
<name>A0ACD0NR86_9BASI</name>
<dbReference type="Proteomes" id="UP000245626">
    <property type="component" value="Unassembled WGS sequence"/>
</dbReference>
<proteinExistence type="predicted"/>
<dbReference type="EMBL" id="KZ820231">
    <property type="protein sequence ID" value="PWN48297.1"/>
    <property type="molecule type" value="Genomic_DNA"/>
</dbReference>
<organism evidence="1 2">
    <name type="scientific">Violaceomyces palustris</name>
    <dbReference type="NCBI Taxonomy" id="1673888"/>
    <lineage>
        <taxon>Eukaryota</taxon>
        <taxon>Fungi</taxon>
        <taxon>Dikarya</taxon>
        <taxon>Basidiomycota</taxon>
        <taxon>Ustilaginomycotina</taxon>
        <taxon>Ustilaginomycetes</taxon>
        <taxon>Violaceomycetales</taxon>
        <taxon>Violaceomycetaceae</taxon>
        <taxon>Violaceomyces</taxon>
    </lineage>
</organism>
<evidence type="ECO:0000313" key="2">
    <source>
        <dbReference type="Proteomes" id="UP000245626"/>
    </source>
</evidence>
<evidence type="ECO:0000313" key="1">
    <source>
        <dbReference type="EMBL" id="PWN48297.1"/>
    </source>
</evidence>
<reference evidence="1 2" key="1">
    <citation type="journal article" date="2018" name="Mol. Biol. Evol.">
        <title>Broad Genomic Sampling Reveals a Smut Pathogenic Ancestry of the Fungal Clade Ustilaginomycotina.</title>
        <authorList>
            <person name="Kijpornyongpan T."/>
            <person name="Mondo S.J."/>
            <person name="Barry K."/>
            <person name="Sandor L."/>
            <person name="Lee J."/>
            <person name="Lipzen A."/>
            <person name="Pangilinan J."/>
            <person name="LaButti K."/>
            <person name="Hainaut M."/>
            <person name="Henrissat B."/>
            <person name="Grigoriev I.V."/>
            <person name="Spatafora J.W."/>
            <person name="Aime M.C."/>
        </authorList>
    </citation>
    <scope>NUCLEOTIDE SEQUENCE [LARGE SCALE GENOMIC DNA]</scope>
    <source>
        <strain evidence="1 2">SA 807</strain>
    </source>
</reference>
<protein>
    <submittedName>
        <fullName evidence="1">Uncharacterized protein</fullName>
    </submittedName>
</protein>